<dbReference type="Gene3D" id="3.40.50.300">
    <property type="entry name" value="P-loop containing nucleotide triphosphate hydrolases"/>
    <property type="match status" value="1"/>
</dbReference>
<dbReference type="CDD" id="cd01131">
    <property type="entry name" value="PilT"/>
    <property type="match status" value="1"/>
</dbReference>
<dbReference type="STRING" id="1121393.SAMN02745216_01749"/>
<dbReference type="Proteomes" id="UP000183994">
    <property type="component" value="Unassembled WGS sequence"/>
</dbReference>
<dbReference type="AlphaFoldDB" id="A0A1M6JRI1"/>
<organism evidence="3 4">
    <name type="scientific">Desulfatibacillum alkenivorans DSM 16219</name>
    <dbReference type="NCBI Taxonomy" id="1121393"/>
    <lineage>
        <taxon>Bacteria</taxon>
        <taxon>Pseudomonadati</taxon>
        <taxon>Thermodesulfobacteriota</taxon>
        <taxon>Desulfobacteria</taxon>
        <taxon>Desulfobacterales</taxon>
        <taxon>Desulfatibacillaceae</taxon>
        <taxon>Desulfatibacillum</taxon>
    </lineage>
</organism>
<dbReference type="RefSeq" id="WP_073474990.1">
    <property type="nucleotide sequence ID" value="NZ_FQZU01000008.1"/>
</dbReference>
<dbReference type="SUPFAM" id="SSF52540">
    <property type="entry name" value="P-loop containing nucleoside triphosphate hydrolases"/>
    <property type="match status" value="1"/>
</dbReference>
<keyword evidence="4" id="KW-1185">Reference proteome</keyword>
<comment type="similarity">
    <text evidence="1">Belongs to the GSP E family.</text>
</comment>
<dbReference type="InterPro" id="IPR027417">
    <property type="entry name" value="P-loop_NTPase"/>
</dbReference>
<evidence type="ECO:0000313" key="3">
    <source>
        <dbReference type="EMBL" id="SHJ49262.1"/>
    </source>
</evidence>
<dbReference type="InterPro" id="IPR006321">
    <property type="entry name" value="PilT/PilU"/>
</dbReference>
<name>A0A1M6JRI1_9BACT</name>
<evidence type="ECO:0000313" key="4">
    <source>
        <dbReference type="Proteomes" id="UP000183994"/>
    </source>
</evidence>
<proteinExistence type="inferred from homology"/>
<dbReference type="Pfam" id="PF00437">
    <property type="entry name" value="T2SSE"/>
    <property type="match status" value="1"/>
</dbReference>
<protein>
    <submittedName>
        <fullName evidence="3">Twitching motility protein PilT</fullName>
    </submittedName>
</protein>
<dbReference type="Gene3D" id="3.30.450.90">
    <property type="match status" value="1"/>
</dbReference>
<gene>
    <name evidence="3" type="ORF">SAMN02745216_01749</name>
</gene>
<accession>A0A1M6JRI1</accession>
<dbReference type="PANTHER" id="PTHR30486">
    <property type="entry name" value="TWITCHING MOTILITY PROTEIN PILT"/>
    <property type="match status" value="1"/>
</dbReference>
<feature type="domain" description="Bacterial type II secretion system protein E" evidence="2">
    <location>
        <begin position="194"/>
        <end position="208"/>
    </location>
</feature>
<dbReference type="PROSITE" id="PS00662">
    <property type="entry name" value="T2SP_E"/>
    <property type="match status" value="1"/>
</dbReference>
<evidence type="ECO:0000256" key="1">
    <source>
        <dbReference type="ARBA" id="ARBA00006611"/>
    </source>
</evidence>
<evidence type="ECO:0000259" key="2">
    <source>
        <dbReference type="PROSITE" id="PS00662"/>
    </source>
</evidence>
<dbReference type="InterPro" id="IPR050921">
    <property type="entry name" value="T4SS_GSP_E_ATPase"/>
</dbReference>
<dbReference type="OrthoDB" id="9805147at2"/>
<dbReference type="GO" id="GO:0005524">
    <property type="term" value="F:ATP binding"/>
    <property type="evidence" value="ECO:0007669"/>
    <property type="project" value="InterPro"/>
</dbReference>
<dbReference type="NCBIfam" id="TIGR01420">
    <property type="entry name" value="pilT_fam"/>
    <property type="match status" value="1"/>
</dbReference>
<dbReference type="GO" id="GO:0016887">
    <property type="term" value="F:ATP hydrolysis activity"/>
    <property type="evidence" value="ECO:0007669"/>
    <property type="project" value="InterPro"/>
</dbReference>
<dbReference type="InterPro" id="IPR001482">
    <property type="entry name" value="T2SS/T4SS_dom"/>
</dbReference>
<sequence>MPVLDKVFNAAAEHFASDIHIAPGEPVVLRIQGQLKRLKSGPLTQEQCRKLILEILTPAQRKQLEQDLQLDFVYDLGDVGRFRGNAMFHQAGMSAAFRFIPPWISTLYELGLPPVVEKVLDNHQGLILVTGAAGQGKSTTMAAMVDYINTKRSHHVLTVEDPIEFVHPYKKAVVNQRQLGEGTLSYANALRAALREDPDVIMIGELRDLETISLAISAAETGHLVIGTLACGSAPKTIDRIIDSYPAGEQNQIRAMLSEGLKAVITQRLIPNMNGKTMELAVEVLIVTLPISNLIREGKVFQIPSIMQTAKRVGMVSMDDSLIQLVEDGKVAASEAVLYAKNAHLFNRLLTKEKVGAGRSEGSQAA</sequence>
<reference evidence="4" key="1">
    <citation type="submission" date="2016-11" db="EMBL/GenBank/DDBJ databases">
        <authorList>
            <person name="Varghese N."/>
            <person name="Submissions S."/>
        </authorList>
    </citation>
    <scope>NUCLEOTIDE SEQUENCE [LARGE SCALE GENOMIC DNA]</scope>
    <source>
        <strain evidence="4">DSM 16219</strain>
    </source>
</reference>
<dbReference type="EMBL" id="FQZU01000008">
    <property type="protein sequence ID" value="SHJ49262.1"/>
    <property type="molecule type" value="Genomic_DNA"/>
</dbReference>